<dbReference type="AlphaFoldDB" id="A0A814RMT5"/>
<evidence type="ECO:0000313" key="1">
    <source>
        <dbReference type="EMBL" id="CAF1135425.1"/>
    </source>
</evidence>
<protein>
    <submittedName>
        <fullName evidence="1">Uncharacterized protein</fullName>
    </submittedName>
</protein>
<evidence type="ECO:0000313" key="2">
    <source>
        <dbReference type="Proteomes" id="UP000663828"/>
    </source>
</evidence>
<reference evidence="1" key="1">
    <citation type="submission" date="2021-02" db="EMBL/GenBank/DDBJ databases">
        <authorList>
            <person name="Nowell W R."/>
        </authorList>
    </citation>
    <scope>NUCLEOTIDE SEQUENCE</scope>
</reference>
<organism evidence="1 2">
    <name type="scientific">Adineta ricciae</name>
    <name type="common">Rotifer</name>
    <dbReference type="NCBI Taxonomy" id="249248"/>
    <lineage>
        <taxon>Eukaryota</taxon>
        <taxon>Metazoa</taxon>
        <taxon>Spiralia</taxon>
        <taxon>Gnathifera</taxon>
        <taxon>Rotifera</taxon>
        <taxon>Eurotatoria</taxon>
        <taxon>Bdelloidea</taxon>
        <taxon>Adinetida</taxon>
        <taxon>Adinetidae</taxon>
        <taxon>Adineta</taxon>
    </lineage>
</organism>
<gene>
    <name evidence="1" type="ORF">XAT740_LOCUS20127</name>
</gene>
<proteinExistence type="predicted"/>
<dbReference type="Proteomes" id="UP000663828">
    <property type="component" value="Unassembled WGS sequence"/>
</dbReference>
<sequence length="202" mass="23172">MAYGFKKLHLQDKMEFARFSTWTAFKVEKRYYEQWGHYSSGSGCSAVAGTTVVTQVDEKDLTKSINTYDQFTFEPYQESLFYTLIQRAGFKLVSSDTSFSTHVYNADDNGGYIRDEYKTPKSDLDSLYHSGFTADLYGIFGLQENEHHSGTTWGDLYDIDLSSSVSKLKDLQNLLKTMVVEQEYFGNSFSKPKCFTGKLYIF</sequence>
<accession>A0A814RMT5</accession>
<keyword evidence="2" id="KW-1185">Reference proteome</keyword>
<comment type="caution">
    <text evidence="1">The sequence shown here is derived from an EMBL/GenBank/DDBJ whole genome shotgun (WGS) entry which is preliminary data.</text>
</comment>
<name>A0A814RMT5_ADIRI</name>
<dbReference type="EMBL" id="CAJNOR010001395">
    <property type="protein sequence ID" value="CAF1135425.1"/>
    <property type="molecule type" value="Genomic_DNA"/>
</dbReference>